<dbReference type="EMBL" id="DVNK01000050">
    <property type="protein sequence ID" value="HIU47234.1"/>
    <property type="molecule type" value="Genomic_DNA"/>
</dbReference>
<evidence type="ECO:0000256" key="1">
    <source>
        <dbReference type="ARBA" id="ARBA00006484"/>
    </source>
</evidence>
<dbReference type="PROSITE" id="PS00061">
    <property type="entry name" value="ADH_SHORT"/>
    <property type="match status" value="1"/>
</dbReference>
<evidence type="ECO:0000313" key="3">
    <source>
        <dbReference type="EMBL" id="HIU47234.1"/>
    </source>
</evidence>
<dbReference type="GO" id="GO:0008206">
    <property type="term" value="P:bile acid metabolic process"/>
    <property type="evidence" value="ECO:0007669"/>
    <property type="project" value="UniProtKB-ARBA"/>
</dbReference>
<dbReference type="FunFam" id="3.40.50.720:FF:000084">
    <property type="entry name" value="Short-chain dehydrogenase reductase"/>
    <property type="match status" value="1"/>
</dbReference>
<dbReference type="Proteomes" id="UP000824123">
    <property type="component" value="Unassembled WGS sequence"/>
</dbReference>
<dbReference type="AlphaFoldDB" id="A0A9D1LSH5"/>
<dbReference type="Gene3D" id="3.40.50.720">
    <property type="entry name" value="NAD(P)-binding Rossmann-like Domain"/>
    <property type="match status" value="1"/>
</dbReference>
<protein>
    <submittedName>
        <fullName evidence="3">SDR family oxidoreductase</fullName>
    </submittedName>
</protein>
<dbReference type="SUPFAM" id="SSF51735">
    <property type="entry name" value="NAD(P)-binding Rossmann-fold domains"/>
    <property type="match status" value="1"/>
</dbReference>
<name>A0A9D1LSH5_9FIRM</name>
<dbReference type="InterPro" id="IPR002347">
    <property type="entry name" value="SDR_fam"/>
</dbReference>
<evidence type="ECO:0000256" key="2">
    <source>
        <dbReference type="ARBA" id="ARBA00023002"/>
    </source>
</evidence>
<dbReference type="InterPro" id="IPR020904">
    <property type="entry name" value="Sc_DH/Rdtase_CS"/>
</dbReference>
<dbReference type="PRINTS" id="PR00081">
    <property type="entry name" value="GDHRDH"/>
</dbReference>
<comment type="caution">
    <text evidence="3">The sequence shown here is derived from an EMBL/GenBank/DDBJ whole genome shotgun (WGS) entry which is preliminary data.</text>
</comment>
<accession>A0A9D1LSH5</accession>
<dbReference type="Pfam" id="PF13561">
    <property type="entry name" value="adh_short_C2"/>
    <property type="match status" value="1"/>
</dbReference>
<dbReference type="PANTHER" id="PTHR42760:SF5">
    <property type="entry name" value="2-DEHYDRO-3-DEOXY-D-GLUCONATE 5-DEHYDROGENASE"/>
    <property type="match status" value="1"/>
</dbReference>
<dbReference type="GO" id="GO:0016616">
    <property type="term" value="F:oxidoreductase activity, acting on the CH-OH group of donors, NAD or NADP as acceptor"/>
    <property type="evidence" value="ECO:0007669"/>
    <property type="project" value="TreeGrafter"/>
</dbReference>
<evidence type="ECO:0000313" key="4">
    <source>
        <dbReference type="Proteomes" id="UP000824123"/>
    </source>
</evidence>
<reference evidence="3" key="2">
    <citation type="journal article" date="2021" name="PeerJ">
        <title>Extensive microbial diversity within the chicken gut microbiome revealed by metagenomics and culture.</title>
        <authorList>
            <person name="Gilroy R."/>
            <person name="Ravi A."/>
            <person name="Getino M."/>
            <person name="Pursley I."/>
            <person name="Horton D.L."/>
            <person name="Alikhan N.F."/>
            <person name="Baker D."/>
            <person name="Gharbi K."/>
            <person name="Hall N."/>
            <person name="Watson M."/>
            <person name="Adriaenssens E.M."/>
            <person name="Foster-Nyarko E."/>
            <person name="Jarju S."/>
            <person name="Secka A."/>
            <person name="Antonio M."/>
            <person name="Oren A."/>
            <person name="Chaudhuri R.R."/>
            <person name="La Ragione R."/>
            <person name="Hildebrand F."/>
            <person name="Pallen M.J."/>
        </authorList>
    </citation>
    <scope>NUCLEOTIDE SEQUENCE</scope>
    <source>
        <strain evidence="3">ChiSxjej2B14-8506</strain>
    </source>
</reference>
<gene>
    <name evidence="3" type="ORF">IAC59_08240</name>
</gene>
<dbReference type="InterPro" id="IPR036291">
    <property type="entry name" value="NAD(P)-bd_dom_sf"/>
</dbReference>
<keyword evidence="2" id="KW-0560">Oxidoreductase</keyword>
<proteinExistence type="inferred from homology"/>
<sequence>MNMFDITGKKAIVTGASRGLGYAMAQALVEAGANLAIIASSDRVFEAAQTLGAHPVQADIGDMKQLDAAFSDALTALGGIDILVNCAGITRRHRCEEFPMDDWQRIIDVNLTATFRMCQLAGRHMLSQGSGKIINIASMLSFFGGWTVPAYAASKGGVAQLTKSLANEWAAHSINVNAIAPGYMATEINTELRADPTRNNEIVSRIPAGRWGTPDDLKGIVVFLSAPASDYVNGAVIPVDGGYLGR</sequence>
<comment type="similarity">
    <text evidence="1">Belongs to the short-chain dehydrogenases/reductases (SDR) family.</text>
</comment>
<reference evidence="3" key="1">
    <citation type="submission" date="2020-10" db="EMBL/GenBank/DDBJ databases">
        <authorList>
            <person name="Gilroy R."/>
        </authorList>
    </citation>
    <scope>NUCLEOTIDE SEQUENCE</scope>
    <source>
        <strain evidence="3">ChiSxjej2B14-8506</strain>
    </source>
</reference>
<organism evidence="3 4">
    <name type="scientific">Candidatus Fimadaptatus faecigallinarum</name>
    <dbReference type="NCBI Taxonomy" id="2840814"/>
    <lineage>
        <taxon>Bacteria</taxon>
        <taxon>Bacillati</taxon>
        <taxon>Bacillota</taxon>
        <taxon>Clostridia</taxon>
        <taxon>Eubacteriales</taxon>
        <taxon>Candidatus Fimadaptatus</taxon>
    </lineage>
</organism>
<dbReference type="PRINTS" id="PR00080">
    <property type="entry name" value="SDRFAMILY"/>
</dbReference>
<dbReference type="PANTHER" id="PTHR42760">
    <property type="entry name" value="SHORT-CHAIN DEHYDROGENASES/REDUCTASES FAMILY MEMBER"/>
    <property type="match status" value="1"/>
</dbReference>